<dbReference type="InterPro" id="IPR023194">
    <property type="entry name" value="eIF3-like_dom_sf"/>
</dbReference>
<dbReference type="PANTHER" id="PTHR36607:SF23">
    <property type="entry name" value="AMINOTRANSFERASE-LIKE PLANT MOBILE DOMAIN-CONTAINING PROTEIN"/>
    <property type="match status" value="1"/>
</dbReference>
<keyword evidence="2" id="KW-1185">Reference proteome</keyword>
<protein>
    <submittedName>
        <fullName evidence="1">Translation initiation factor eIF3 subunit</fullName>
    </submittedName>
</protein>
<gene>
    <name evidence="1" type="ORF">Acr_00g0085600</name>
</gene>
<dbReference type="AlphaFoldDB" id="A0A7J0DVG5"/>
<dbReference type="PANTHER" id="PTHR36607">
    <property type="entry name" value="1,2-DIHYDROXY-3-KETO-5-METHYLTHIOPENTENE DIOXYGENASE 4"/>
    <property type="match status" value="1"/>
</dbReference>
<sequence>MIKVVPDFYLAFHYMGLLKAVIRLSMTSLKGADAKEVASSVTAIANEKIKAEKEANPGKKKTAEEDELEKNGTKLPIHELLIGSFADTWPKSSGFPTLSNWTLAATQDNDSKVFLRSALHEISPSHSKEFSTLGCRIIFEKARWGSTLKIHEVNTIQPTTFKVASMMASCQEICLAIPVLTSSYKGLNKFASSSTLAHYLYAWLAYYFNTHYLIRIALAGPKMIEYSGEGAAKYFDGFTTRTLIHKGDSISWNSISRFNNTKGLFIDKKVTENPQGLANFISIHSSRLVLCSGDSFFVESYNPHHFGRQFGYCQEIPNDLERDERSTISDIAPRSSNNSQL</sequence>
<accession>A0A7J0DVG5</accession>
<evidence type="ECO:0000313" key="1">
    <source>
        <dbReference type="EMBL" id="GFS43524.1"/>
    </source>
</evidence>
<keyword evidence="1" id="KW-0396">Initiation factor</keyword>
<dbReference type="Pfam" id="PF08597">
    <property type="entry name" value="eIF3_subunit"/>
    <property type="match status" value="1"/>
</dbReference>
<dbReference type="Gene3D" id="1.10.246.60">
    <property type="entry name" value="Eukaryotic translation initiation factor 3 like domains"/>
    <property type="match status" value="1"/>
</dbReference>
<dbReference type="GO" id="GO:0005852">
    <property type="term" value="C:eukaryotic translation initiation factor 3 complex"/>
    <property type="evidence" value="ECO:0007669"/>
    <property type="project" value="InterPro"/>
</dbReference>
<dbReference type="Proteomes" id="UP000585474">
    <property type="component" value="Unassembled WGS sequence"/>
</dbReference>
<dbReference type="OrthoDB" id="1744413at2759"/>
<proteinExistence type="predicted"/>
<reference evidence="2" key="1">
    <citation type="submission" date="2019-07" db="EMBL/GenBank/DDBJ databases">
        <title>De Novo Assembly of kiwifruit Actinidia rufa.</title>
        <authorList>
            <person name="Sugita-Konishi S."/>
            <person name="Sato K."/>
            <person name="Mori E."/>
            <person name="Abe Y."/>
            <person name="Kisaki G."/>
            <person name="Hamano K."/>
            <person name="Suezawa K."/>
            <person name="Otani M."/>
            <person name="Fukuda T."/>
            <person name="Manabe T."/>
            <person name="Gomi K."/>
            <person name="Tabuchi M."/>
            <person name="Akimitsu K."/>
            <person name="Kataoka I."/>
        </authorList>
    </citation>
    <scope>NUCLEOTIDE SEQUENCE [LARGE SCALE GENOMIC DNA]</scope>
    <source>
        <strain evidence="2">cv. Fuchu</strain>
    </source>
</reference>
<dbReference type="InterPro" id="IPR013906">
    <property type="entry name" value="eIF3j"/>
</dbReference>
<dbReference type="GO" id="GO:0003743">
    <property type="term" value="F:translation initiation factor activity"/>
    <property type="evidence" value="ECO:0007669"/>
    <property type="project" value="UniProtKB-KW"/>
</dbReference>
<comment type="caution">
    <text evidence="1">The sequence shown here is derived from an EMBL/GenBank/DDBJ whole genome shotgun (WGS) entry which is preliminary data.</text>
</comment>
<evidence type="ECO:0000313" key="2">
    <source>
        <dbReference type="Proteomes" id="UP000585474"/>
    </source>
</evidence>
<keyword evidence="1" id="KW-0648">Protein biosynthesis</keyword>
<dbReference type="EMBL" id="BJWL01000422">
    <property type="protein sequence ID" value="GFS43524.1"/>
    <property type="molecule type" value="Genomic_DNA"/>
</dbReference>
<name>A0A7J0DVG5_9ERIC</name>
<organism evidence="1 2">
    <name type="scientific">Actinidia rufa</name>
    <dbReference type="NCBI Taxonomy" id="165716"/>
    <lineage>
        <taxon>Eukaryota</taxon>
        <taxon>Viridiplantae</taxon>
        <taxon>Streptophyta</taxon>
        <taxon>Embryophyta</taxon>
        <taxon>Tracheophyta</taxon>
        <taxon>Spermatophyta</taxon>
        <taxon>Magnoliopsida</taxon>
        <taxon>eudicotyledons</taxon>
        <taxon>Gunneridae</taxon>
        <taxon>Pentapetalae</taxon>
        <taxon>asterids</taxon>
        <taxon>Ericales</taxon>
        <taxon>Actinidiaceae</taxon>
        <taxon>Actinidia</taxon>
    </lineage>
</organism>